<dbReference type="SUPFAM" id="SSF53167">
    <property type="entry name" value="Purine and uridine phosphorylases"/>
    <property type="match status" value="1"/>
</dbReference>
<dbReference type="PANTHER" id="PTHR46082:SF11">
    <property type="entry name" value="AAA+ ATPASE DOMAIN-CONTAINING PROTEIN-RELATED"/>
    <property type="match status" value="1"/>
</dbReference>
<feature type="domain" description="Nephrocystin 3-like N-terminal" evidence="4">
    <location>
        <begin position="389"/>
        <end position="557"/>
    </location>
</feature>
<evidence type="ECO:0000313" key="6">
    <source>
        <dbReference type="Proteomes" id="UP000030651"/>
    </source>
</evidence>
<dbReference type="GO" id="GO:0003824">
    <property type="term" value="F:catalytic activity"/>
    <property type="evidence" value="ECO:0007669"/>
    <property type="project" value="InterPro"/>
</dbReference>
<feature type="repeat" description="ANK" evidence="2">
    <location>
        <begin position="1285"/>
        <end position="1317"/>
    </location>
</feature>
<dbReference type="EMBL" id="KI912119">
    <property type="protein sequence ID" value="ETS74968.1"/>
    <property type="molecule type" value="Genomic_DNA"/>
</dbReference>
<protein>
    <submittedName>
        <fullName evidence="5">Uncharacterized protein</fullName>
    </submittedName>
</protein>
<keyword evidence="6" id="KW-1185">Reference proteome</keyword>
<dbReference type="InterPro" id="IPR053137">
    <property type="entry name" value="NLR-like"/>
</dbReference>
<dbReference type="HOGENOM" id="CLU_000288_34_2_1"/>
<feature type="domain" description="Nucleoside phosphorylase" evidence="3">
    <location>
        <begin position="23"/>
        <end position="319"/>
    </location>
</feature>
<keyword evidence="2" id="KW-0040">ANK repeat</keyword>
<dbReference type="Gene3D" id="1.25.40.20">
    <property type="entry name" value="Ankyrin repeat-containing domain"/>
    <property type="match status" value="1"/>
</dbReference>
<dbReference type="Gene3D" id="3.40.50.300">
    <property type="entry name" value="P-loop containing nucleotide triphosphate hydrolases"/>
    <property type="match status" value="1"/>
</dbReference>
<evidence type="ECO:0000256" key="2">
    <source>
        <dbReference type="PROSITE-ProRule" id="PRU00023"/>
    </source>
</evidence>
<dbReference type="GeneID" id="19278465"/>
<accession>W3WM68</accession>
<evidence type="ECO:0000259" key="3">
    <source>
        <dbReference type="Pfam" id="PF01048"/>
    </source>
</evidence>
<dbReference type="OrthoDB" id="4772757at2759"/>
<evidence type="ECO:0000259" key="4">
    <source>
        <dbReference type="Pfam" id="PF24883"/>
    </source>
</evidence>
<dbReference type="Gene3D" id="3.40.50.1580">
    <property type="entry name" value="Nucleoside phosphorylase domain"/>
    <property type="match status" value="1"/>
</dbReference>
<dbReference type="InterPro" id="IPR035994">
    <property type="entry name" value="Nucleoside_phosphorylase_sf"/>
</dbReference>
<dbReference type="PROSITE" id="PS50088">
    <property type="entry name" value="ANK_REPEAT"/>
    <property type="match status" value="1"/>
</dbReference>
<dbReference type="eggNOG" id="KOG4177">
    <property type="taxonomic scope" value="Eukaryota"/>
</dbReference>
<dbReference type="InParanoid" id="W3WM68"/>
<dbReference type="InterPro" id="IPR027417">
    <property type="entry name" value="P-loop_NTPase"/>
</dbReference>
<keyword evidence="1" id="KW-0677">Repeat</keyword>
<dbReference type="Pfam" id="PF24883">
    <property type="entry name" value="NPHP3_N"/>
    <property type="match status" value="1"/>
</dbReference>
<sequence>MADQSQSVVPKTGPRRLQHDDYTVAIICPMGVELAPIRALLDEEHESLSTSRDQNAYKLGMMGLHNVIVAVMPEIGNNAAAMVITQLLNDFKCVRFGLLVGIGGGVPDEDYDDDELEDIRLGDVVVSESKGPYGGVVQFDRGKSMSSGFVRTGHPNKPPHLLASSVEILKTEHDLHGISISRYLEEMYNRYPQMQAKYGHPGSDRDRLYQATYPHQGGTTCKKCDLAQTIVREDRKDPGPLIHYGTIGSSNMVIKDAQKRDELRDIMEILCVDMEAAGLMDVFPCLVVRGICDYADSHKTKKWQPYAASTAAAYTKELLSHIPPEAVMKTQAVTLEHLSIKIDELTQSTQQASSRFQSAEEQEILEWLSPKDIDFSSPYNQSRQVHTPGTGQWLLDDERYRDWRDFSPGLLWLRGAAGCGKTIICSTAIHDLQTLTKESRTSSLAYWYFRFDNTGSQNVSIMLRSIIRQLSPSPLSAGVRALRDRHKQAGSNPSLDELIATLHHTLHDAIGDVYVVLDALDECPSTGKLGQRGKLLQYIENLFCQPRFNLHLLITSRPEPDIWTKMGPVSRYSVDIEELLKADVERYVDAVLMNSNLGSWAHAKEKIRDKLLSFGERRFRWAELQMRRFTQCPTDKDLEDALKSIPRSLEESYQKAFESIPNRSRVYVRKIMMWLAVSLLPLTTEEVAAVVGFRTTDFLIHICTTLLVTIIDKFDSDIIKLAHFSVKEFLVAQLQEDESWQWYRFSTNMAHEHVAYTALQALVEPRGELRPIIFYAADFWHRHAREGLKSRSASLLQNQINRFFDPNHTNQFLGWLEILKRLRSRVYSEDNLQPLYYASLLGFEATVRELWFDESQLSRSRRHHQNALEAAAIKGNVSILKWILNKCEFPERYLSFRKVAGRVEANEIEVIAELCNKMPQSELDQSVFEAAASNTKNGQLVMKQLLEKKGDQIHISEGMMKAAAGNWRYGHKMVELLLEKNRSQVQITGDVVMAAANNGDQGQEVMELLLEERGEDVHIAEAVIEMIVGNFNVRAVELLFEKKGDQIRITESMAKAAVGRNGPGGLFGMILGRHSPNKQTAQQVMQLLLDKDEHVQITEGILKAAVQNATGGYNVMKLLLQKKGHQMQITESVICAAALYGSYEVIELLLEQHIEITQGLVEAAAGNWQNGDKVMKLLLTRTGCSSLITENAIRAAAQNEWCGKDLIELFLEELGHQIQITEGILKAASRNQRCGAQVMRFLFEKGGDQVQIPRKVVLAAAEARDSTMMQLLLEKGADPTVADNNGFTPLNTAAYYGRIETVRLLLEKGVDSTSTEYGSLTVLEWALKGGHIEVVKLLLKEEANQLTRRMTAAHHPIWLHATDTSK</sequence>
<dbReference type="InterPro" id="IPR000845">
    <property type="entry name" value="Nucleoside_phosphorylase_d"/>
</dbReference>
<dbReference type="PROSITE" id="PS50297">
    <property type="entry name" value="ANK_REP_REGION"/>
    <property type="match status" value="1"/>
</dbReference>
<dbReference type="GO" id="GO:0009116">
    <property type="term" value="P:nucleoside metabolic process"/>
    <property type="evidence" value="ECO:0007669"/>
    <property type="project" value="InterPro"/>
</dbReference>
<dbReference type="RefSeq" id="XP_007840224.1">
    <property type="nucleotide sequence ID" value="XM_007842033.1"/>
</dbReference>
<dbReference type="STRING" id="1229662.W3WM68"/>
<evidence type="ECO:0000313" key="5">
    <source>
        <dbReference type="EMBL" id="ETS74968.1"/>
    </source>
</evidence>
<proteinExistence type="predicted"/>
<dbReference type="SMART" id="SM00248">
    <property type="entry name" value="ANK"/>
    <property type="match status" value="5"/>
</dbReference>
<dbReference type="InterPro" id="IPR002110">
    <property type="entry name" value="Ankyrin_rpt"/>
</dbReference>
<dbReference type="SUPFAM" id="SSF48403">
    <property type="entry name" value="Ankyrin repeat"/>
    <property type="match status" value="1"/>
</dbReference>
<dbReference type="Gene3D" id="1.20.5.340">
    <property type="match status" value="3"/>
</dbReference>
<dbReference type="Pfam" id="PF23397">
    <property type="entry name" value="DUF7104"/>
    <property type="match status" value="9"/>
</dbReference>
<reference evidence="6" key="1">
    <citation type="journal article" date="2015" name="BMC Genomics">
        <title>Genomic and transcriptomic analysis of the endophytic fungus Pestalotiopsis fici reveals its lifestyle and high potential for synthesis of natural products.</title>
        <authorList>
            <person name="Wang X."/>
            <person name="Zhang X."/>
            <person name="Liu L."/>
            <person name="Xiang M."/>
            <person name="Wang W."/>
            <person name="Sun X."/>
            <person name="Che Y."/>
            <person name="Guo L."/>
            <person name="Liu G."/>
            <person name="Guo L."/>
            <person name="Wang C."/>
            <person name="Yin W.B."/>
            <person name="Stadler M."/>
            <person name="Zhang X."/>
            <person name="Liu X."/>
        </authorList>
    </citation>
    <scope>NUCLEOTIDE SEQUENCE [LARGE SCALE GENOMIC DNA]</scope>
    <source>
        <strain evidence="6">W106-1 / CGMCC3.15140</strain>
    </source>
</reference>
<dbReference type="SUPFAM" id="SSF52540">
    <property type="entry name" value="P-loop containing nucleoside triphosphate hydrolases"/>
    <property type="match status" value="1"/>
</dbReference>
<dbReference type="InterPro" id="IPR036770">
    <property type="entry name" value="Ankyrin_rpt-contain_sf"/>
</dbReference>
<dbReference type="KEGG" id="pfy:PFICI_13452"/>
<organism evidence="5 6">
    <name type="scientific">Pestalotiopsis fici (strain W106-1 / CGMCC3.15140)</name>
    <dbReference type="NCBI Taxonomy" id="1229662"/>
    <lineage>
        <taxon>Eukaryota</taxon>
        <taxon>Fungi</taxon>
        <taxon>Dikarya</taxon>
        <taxon>Ascomycota</taxon>
        <taxon>Pezizomycotina</taxon>
        <taxon>Sordariomycetes</taxon>
        <taxon>Xylariomycetidae</taxon>
        <taxon>Amphisphaeriales</taxon>
        <taxon>Sporocadaceae</taxon>
        <taxon>Pestalotiopsis</taxon>
    </lineage>
</organism>
<dbReference type="PANTHER" id="PTHR46082">
    <property type="entry name" value="ATP/GTP-BINDING PROTEIN-RELATED"/>
    <property type="match status" value="1"/>
</dbReference>
<dbReference type="Pfam" id="PF12796">
    <property type="entry name" value="Ank_2"/>
    <property type="match status" value="1"/>
</dbReference>
<dbReference type="Pfam" id="PF01048">
    <property type="entry name" value="PNP_UDP_1"/>
    <property type="match status" value="1"/>
</dbReference>
<gene>
    <name evidence="5" type="ORF">PFICI_13452</name>
</gene>
<dbReference type="InterPro" id="IPR056884">
    <property type="entry name" value="NPHP3-like_N"/>
</dbReference>
<evidence type="ECO:0000256" key="1">
    <source>
        <dbReference type="ARBA" id="ARBA00022737"/>
    </source>
</evidence>
<name>W3WM68_PESFW</name>
<dbReference type="OMA" id="YGDQIQI"/>
<dbReference type="Proteomes" id="UP000030651">
    <property type="component" value="Unassembled WGS sequence"/>
</dbReference>
<dbReference type="InterPro" id="IPR055530">
    <property type="entry name" value="DUF7104"/>
</dbReference>